<dbReference type="SUPFAM" id="SSF75005">
    <property type="entry name" value="Arabinanase/levansucrase/invertase"/>
    <property type="match status" value="1"/>
</dbReference>
<feature type="compositionally biased region" description="Polar residues" evidence="5">
    <location>
        <begin position="529"/>
        <end position="539"/>
    </location>
</feature>
<evidence type="ECO:0000313" key="11">
    <source>
        <dbReference type="Proteomes" id="UP000767327"/>
    </source>
</evidence>
<comment type="similarity">
    <text evidence="1 4">Belongs to the glycosyl hydrolase 32 family.</text>
</comment>
<feature type="signal peptide" evidence="7">
    <location>
        <begin position="1"/>
        <end position="24"/>
    </location>
</feature>
<name>A0A971IDH4_9BIFI</name>
<feature type="region of interest" description="Disordered" evidence="5">
    <location>
        <begin position="529"/>
        <end position="595"/>
    </location>
</feature>
<dbReference type="PANTHER" id="PTHR42800:SF1">
    <property type="entry name" value="EXOINULINASE INUD (AFU_ORTHOLOGUE AFUA_5G00480)"/>
    <property type="match status" value="1"/>
</dbReference>
<gene>
    <name evidence="10" type="ORF">GXW98_06885</name>
</gene>
<sequence length="642" mass="69153">MRLTASIVCLVTALGIGITSGTKADASEHHEGVTTAITQSTTPAGLTSSQFDQLYHYNTPQGFLNDIQSIWKGRDGYYHFMYIQNPMYKHDGDGTVWYHVKTKDFVHYTDVGVSIPKFNGIWFSMATGTIIDNSQGLFTDLPEDALVAYFTSYIEGVQKQFIAYSTDEGASFKPYRDSAIMSAPNDHTDFRDPYMSYDSASKTMMMYLAEGDKIGTYASKDGITFSYVGATILNAGALNGKDLGTVECPNVKTLRDPATGEEKTILFFGANGYQYGSTTGTYYMVGHLDDNRVFVTEQQPKRVDDGSDYYGANFMQDGDARITSLAWMGNWGYSAKDISDDNGITYKLGSISLARHLTLSGSAGNYTLDSAFVEPTALFGKALTGTASSADGNKELLKISRPSAQNAKLTFTNTDGDKAVEGHITITLEQADSSVTIIYDADAATYTATRSTTRLSDKDGVYEYTKVIAASAGSISPRSLTMHILQDQSSVEFTIPGSGKTYTMLRLSTDTQSTIRVSTDGRNALSYSLNTIGSQDDQPSPTPEPTADPTPQAPGSQPGPSASTGITGTPTGSDGKQTLQHHGQRQAQSASTRKLGNTGSAVVWPLVIGTLLLVAGIGILRTVRRPQRSRPASNDTPTDTMA</sequence>
<dbReference type="EMBL" id="JAAXZR010000023">
    <property type="protein sequence ID" value="NLT79988.1"/>
    <property type="molecule type" value="Genomic_DNA"/>
</dbReference>
<evidence type="ECO:0000256" key="3">
    <source>
        <dbReference type="ARBA" id="ARBA00023295"/>
    </source>
</evidence>
<evidence type="ECO:0000256" key="2">
    <source>
        <dbReference type="ARBA" id="ARBA00022801"/>
    </source>
</evidence>
<reference evidence="10" key="1">
    <citation type="journal article" date="2020" name="Biotechnol. Biofuels">
        <title>New insights from the biogas microbiome by comprehensive genome-resolved metagenomics of nearly 1600 species originating from multiple anaerobic digesters.</title>
        <authorList>
            <person name="Campanaro S."/>
            <person name="Treu L."/>
            <person name="Rodriguez-R L.M."/>
            <person name="Kovalovszki A."/>
            <person name="Ziels R.M."/>
            <person name="Maus I."/>
            <person name="Zhu X."/>
            <person name="Kougias P.G."/>
            <person name="Basile A."/>
            <person name="Luo G."/>
            <person name="Schluter A."/>
            <person name="Konstantinidis K.T."/>
            <person name="Angelidaki I."/>
        </authorList>
    </citation>
    <scope>NUCLEOTIDE SEQUENCE</scope>
    <source>
        <strain evidence="10">AS01afH2WH_6</strain>
    </source>
</reference>
<keyword evidence="6" id="KW-1133">Transmembrane helix</keyword>
<dbReference type="CDD" id="cd18622">
    <property type="entry name" value="GH32_Inu-like"/>
    <property type="match status" value="1"/>
</dbReference>
<feature type="chain" id="PRO_5039154422" evidence="7">
    <location>
        <begin position="25"/>
        <end position="642"/>
    </location>
</feature>
<dbReference type="InterPro" id="IPR013148">
    <property type="entry name" value="Glyco_hydro_32_N"/>
</dbReference>
<feature type="domain" description="Glycosyl hydrolase family 32 N-terminal" evidence="8">
    <location>
        <begin position="56"/>
        <end position="361"/>
    </location>
</feature>
<dbReference type="GO" id="GO:0005737">
    <property type="term" value="C:cytoplasm"/>
    <property type="evidence" value="ECO:0007669"/>
    <property type="project" value="TreeGrafter"/>
</dbReference>
<dbReference type="AlphaFoldDB" id="A0A971IDH4"/>
<evidence type="ECO:0000256" key="5">
    <source>
        <dbReference type="SAM" id="MobiDB-lite"/>
    </source>
</evidence>
<dbReference type="GO" id="GO:0004575">
    <property type="term" value="F:sucrose alpha-glucosidase activity"/>
    <property type="evidence" value="ECO:0007669"/>
    <property type="project" value="TreeGrafter"/>
</dbReference>
<comment type="caution">
    <text evidence="10">The sequence shown here is derived from an EMBL/GenBank/DDBJ whole genome shotgun (WGS) entry which is preliminary data.</text>
</comment>
<evidence type="ECO:0000259" key="8">
    <source>
        <dbReference type="Pfam" id="PF00251"/>
    </source>
</evidence>
<proteinExistence type="inferred from homology"/>
<dbReference type="PANTHER" id="PTHR42800">
    <property type="entry name" value="EXOINULINASE INUD (AFU_ORTHOLOGUE AFUA_5G00480)"/>
    <property type="match status" value="1"/>
</dbReference>
<evidence type="ECO:0000256" key="6">
    <source>
        <dbReference type="SAM" id="Phobius"/>
    </source>
</evidence>
<dbReference type="SMART" id="SM00640">
    <property type="entry name" value="Glyco_32"/>
    <property type="match status" value="1"/>
</dbReference>
<reference evidence="10" key="2">
    <citation type="submission" date="2020-01" db="EMBL/GenBank/DDBJ databases">
        <authorList>
            <person name="Campanaro S."/>
        </authorList>
    </citation>
    <scope>NUCLEOTIDE SEQUENCE</scope>
    <source>
        <strain evidence="10">AS01afH2WH_6</strain>
    </source>
</reference>
<evidence type="ECO:0000259" key="9">
    <source>
        <dbReference type="Pfam" id="PF08244"/>
    </source>
</evidence>
<keyword evidence="7" id="KW-0732">Signal</keyword>
<feature type="transmembrane region" description="Helical" evidence="6">
    <location>
        <begin position="601"/>
        <end position="620"/>
    </location>
</feature>
<keyword evidence="6" id="KW-0472">Membrane</keyword>
<dbReference type="InterPro" id="IPR013189">
    <property type="entry name" value="Glyco_hydro_32_C"/>
</dbReference>
<feature type="domain" description="Glycosyl hydrolase family 32 C-terminal" evidence="9">
    <location>
        <begin position="392"/>
        <end position="493"/>
    </location>
</feature>
<accession>A0A971IDH4</accession>
<dbReference type="InterPro" id="IPR023296">
    <property type="entry name" value="Glyco_hydro_beta-prop_sf"/>
</dbReference>
<keyword evidence="3 4" id="KW-0326">Glycosidase</keyword>
<feature type="compositionally biased region" description="Pro residues" evidence="5">
    <location>
        <begin position="540"/>
        <end position="552"/>
    </location>
</feature>
<dbReference type="Proteomes" id="UP000767327">
    <property type="component" value="Unassembled WGS sequence"/>
</dbReference>
<dbReference type="Gene3D" id="2.115.10.20">
    <property type="entry name" value="Glycosyl hydrolase domain, family 43"/>
    <property type="match status" value="1"/>
</dbReference>
<evidence type="ECO:0000313" key="10">
    <source>
        <dbReference type="EMBL" id="NLT79988.1"/>
    </source>
</evidence>
<protein>
    <submittedName>
        <fullName evidence="10">Glycoside hydrolase family 32 protein</fullName>
    </submittedName>
</protein>
<evidence type="ECO:0000256" key="4">
    <source>
        <dbReference type="RuleBase" id="RU362110"/>
    </source>
</evidence>
<dbReference type="InterPro" id="IPR001362">
    <property type="entry name" value="Glyco_hydro_32"/>
</dbReference>
<dbReference type="Pfam" id="PF00251">
    <property type="entry name" value="Glyco_hydro_32N"/>
    <property type="match status" value="1"/>
</dbReference>
<organism evidence="10 11">
    <name type="scientific">Bifidobacterium crudilactis</name>
    <dbReference type="NCBI Taxonomy" id="327277"/>
    <lineage>
        <taxon>Bacteria</taxon>
        <taxon>Bacillati</taxon>
        <taxon>Actinomycetota</taxon>
        <taxon>Actinomycetes</taxon>
        <taxon>Bifidobacteriales</taxon>
        <taxon>Bifidobacteriaceae</taxon>
        <taxon>Bifidobacterium</taxon>
    </lineage>
</organism>
<dbReference type="GO" id="GO:0005987">
    <property type="term" value="P:sucrose catabolic process"/>
    <property type="evidence" value="ECO:0007669"/>
    <property type="project" value="TreeGrafter"/>
</dbReference>
<keyword evidence="2 4" id="KW-0378">Hydrolase</keyword>
<evidence type="ECO:0000256" key="1">
    <source>
        <dbReference type="ARBA" id="ARBA00009902"/>
    </source>
</evidence>
<keyword evidence="6" id="KW-0812">Transmembrane</keyword>
<evidence type="ECO:0000256" key="7">
    <source>
        <dbReference type="SAM" id="SignalP"/>
    </source>
</evidence>
<feature type="compositionally biased region" description="Polar residues" evidence="5">
    <location>
        <begin position="553"/>
        <end position="595"/>
    </location>
</feature>
<dbReference type="Pfam" id="PF08244">
    <property type="entry name" value="Glyco_hydro_32C"/>
    <property type="match status" value="1"/>
</dbReference>